<evidence type="ECO:0000259" key="1">
    <source>
        <dbReference type="SMART" id="SM00858"/>
    </source>
</evidence>
<sequence>MEKFMKKLIIIALIVSLITGFAIFQFASSLEKGKNPETQPVVLAAQAIPKGTVIEKEMLKMADIPIEMVHPLSIANQDDVLGRITKENIEADEQILTSRLSDTNQENNNLSYAIEPNYRGVTILVDEDRGVGGFLTKGDRVDLVAQVLDNGVISSRYVVEDIEILEIGPKSSGDKGGEYTSVTLLVPASQVEKVHAAVLTGMEMKYRLVLRSPVDHAILATTPNPT</sequence>
<feature type="domain" description="SAF" evidence="1">
    <location>
        <begin position="39"/>
        <end position="101"/>
    </location>
</feature>
<dbReference type="Gene3D" id="3.90.1210.10">
    <property type="entry name" value="Antifreeze-like/N-acetylneuraminic acid synthase C-terminal domain"/>
    <property type="match status" value="1"/>
</dbReference>
<evidence type="ECO:0000313" key="2">
    <source>
        <dbReference type="EMBL" id="MBC3899553.1"/>
    </source>
</evidence>
<keyword evidence="3" id="KW-1185">Reference proteome</keyword>
<gene>
    <name evidence="2" type="primary">cpaB</name>
    <name evidence="2" type="ORF">GH811_07980</name>
</gene>
<protein>
    <submittedName>
        <fullName evidence="2">Flp pilus assembly protein CpaB</fullName>
    </submittedName>
</protein>
<dbReference type="Pfam" id="PF08666">
    <property type="entry name" value="SAF"/>
    <property type="match status" value="1"/>
</dbReference>
<evidence type="ECO:0000313" key="3">
    <source>
        <dbReference type="Proteomes" id="UP000622405"/>
    </source>
</evidence>
<dbReference type="Pfam" id="PF16976">
    <property type="entry name" value="RcpC"/>
    <property type="match status" value="1"/>
</dbReference>
<dbReference type="InterPro" id="IPR013974">
    <property type="entry name" value="SAF"/>
</dbReference>
<dbReference type="SMART" id="SM00858">
    <property type="entry name" value="SAF"/>
    <property type="match status" value="1"/>
</dbReference>
<dbReference type="CDD" id="cd11614">
    <property type="entry name" value="SAF_CpaB_FlgA_like"/>
    <property type="match status" value="1"/>
</dbReference>
<accession>A0ABR6YWH2</accession>
<dbReference type="EMBL" id="WJBE01000005">
    <property type="protein sequence ID" value="MBC3899553.1"/>
    <property type="molecule type" value="Genomic_DNA"/>
</dbReference>
<dbReference type="InterPro" id="IPR031571">
    <property type="entry name" value="RcpC_dom"/>
</dbReference>
<dbReference type="InterPro" id="IPR017592">
    <property type="entry name" value="Pilus_assmbl_Flp-typ_CpaB"/>
</dbReference>
<dbReference type="NCBIfam" id="TIGR03177">
    <property type="entry name" value="pilus_cpaB"/>
    <property type="match status" value="1"/>
</dbReference>
<name>A0ABR6YWH2_9FIRM</name>
<comment type="caution">
    <text evidence="2">The sequence shown here is derived from an EMBL/GenBank/DDBJ whole genome shotgun (WGS) entry which is preliminary data.</text>
</comment>
<reference evidence="2 3" key="1">
    <citation type="journal article" date="2020" name="mSystems">
        <title>Defining Genomic and Predicted Metabolic Features of the Acetobacterium Genus.</title>
        <authorList>
            <person name="Ross D.E."/>
            <person name="Marshall C.W."/>
            <person name="Gulliver D."/>
            <person name="May H.D."/>
            <person name="Norman R.S."/>
        </authorList>
    </citation>
    <scope>NUCLEOTIDE SEQUENCE [LARGE SCALE GENOMIC DNA]</scope>
    <source>
        <strain evidence="2 3">DSM 4132</strain>
    </source>
</reference>
<dbReference type="InterPro" id="IPR036732">
    <property type="entry name" value="AFP_Neu5c_C_sf"/>
</dbReference>
<dbReference type="Proteomes" id="UP000622405">
    <property type="component" value="Unassembled WGS sequence"/>
</dbReference>
<dbReference type="SUPFAM" id="SSF51269">
    <property type="entry name" value="AFP III-like domain"/>
    <property type="match status" value="1"/>
</dbReference>
<organism evidence="2 3">
    <name type="scientific">Acetobacterium malicum</name>
    <dbReference type="NCBI Taxonomy" id="52692"/>
    <lineage>
        <taxon>Bacteria</taxon>
        <taxon>Bacillati</taxon>
        <taxon>Bacillota</taxon>
        <taxon>Clostridia</taxon>
        <taxon>Eubacteriales</taxon>
        <taxon>Eubacteriaceae</taxon>
        <taxon>Acetobacterium</taxon>
    </lineage>
</organism>
<proteinExistence type="predicted"/>